<dbReference type="InterPro" id="IPR002683">
    <property type="entry name" value="PsbP_C"/>
</dbReference>
<evidence type="ECO:0000313" key="3">
    <source>
        <dbReference type="EMBL" id="KAG6525507.1"/>
    </source>
</evidence>
<comment type="caution">
    <text evidence="3">The sequence shown here is derived from an EMBL/GenBank/DDBJ whole genome shotgun (WGS) entry which is preliminary data.</text>
</comment>
<feature type="region of interest" description="Disordered" evidence="1">
    <location>
        <begin position="319"/>
        <end position="357"/>
    </location>
</feature>
<dbReference type="InterPro" id="IPR016123">
    <property type="entry name" value="Mog1/PsbP_a/b/a-sand"/>
</dbReference>
<protein>
    <recommendedName>
        <fullName evidence="2">PsbP C-terminal domain-containing protein</fullName>
    </recommendedName>
</protein>
<dbReference type="GO" id="GO:0019898">
    <property type="term" value="C:extrinsic component of membrane"/>
    <property type="evidence" value="ECO:0007669"/>
    <property type="project" value="InterPro"/>
</dbReference>
<dbReference type="Gene3D" id="3.40.1000.10">
    <property type="entry name" value="Mog1/PsbP, alpha/beta/alpha sandwich"/>
    <property type="match status" value="1"/>
</dbReference>
<sequence length="449" mass="50443">MAAAALLSPPFAVTNSFSSLLAIRATLPNRRNPNCSARGTSCPAVCSDSSAVVSTSSFCRRDLLLSGLSTFILPVSDVHAMVELDDDVKMEVLTDDINAYSFLYPIKLQTKNFAFKWVESRKPERYSSAAPLSPDARQRIVSERVDMINNLVISVSIGPPNSRFLTSNDTSSWNAKDVANSVLADKSSLRITTGQRMAESSVLDSHSVIVNGQPYWYYEYLVRKSPTKSAPEPNLFRHNVASTAERDGYLYSLNASTLSKQWENMHRVLELKLYMFLLQHNYGKYRNKSHNANKNWRSRACRELWRSWNESEKSLLSQYRRPRSPAALNPTQRSDPDRFECSIDRDADRSTDRSERLSCESAGSIHGSIQRYRAKSRVDRLIDRHLDRSTDRSELSVSKKGSIDSSMDRSTIDRTLGFAQNQVPNLLTNIRSTSTVGTLCLASGHSLTC</sequence>
<evidence type="ECO:0000313" key="4">
    <source>
        <dbReference type="Proteomes" id="UP000734854"/>
    </source>
</evidence>
<dbReference type="EMBL" id="JACMSC010000004">
    <property type="protein sequence ID" value="KAG6525507.1"/>
    <property type="molecule type" value="Genomic_DNA"/>
</dbReference>
<dbReference type="AlphaFoldDB" id="A0A8J5HIU5"/>
<feature type="domain" description="PsbP C-terminal" evidence="2">
    <location>
        <begin position="92"/>
        <end position="270"/>
    </location>
</feature>
<dbReference type="GO" id="GO:0015979">
    <property type="term" value="P:photosynthesis"/>
    <property type="evidence" value="ECO:0007669"/>
    <property type="project" value="InterPro"/>
</dbReference>
<gene>
    <name evidence="3" type="ORF">ZIOFF_015463</name>
</gene>
<dbReference type="Pfam" id="PF01789">
    <property type="entry name" value="PsbP"/>
    <property type="match status" value="1"/>
</dbReference>
<reference evidence="3 4" key="1">
    <citation type="submission" date="2020-08" db="EMBL/GenBank/DDBJ databases">
        <title>Plant Genome Project.</title>
        <authorList>
            <person name="Zhang R.-G."/>
        </authorList>
    </citation>
    <scope>NUCLEOTIDE SEQUENCE [LARGE SCALE GENOMIC DNA]</scope>
    <source>
        <tissue evidence="3">Rhizome</tissue>
    </source>
</reference>
<proteinExistence type="predicted"/>
<accession>A0A8J5HIU5</accession>
<dbReference type="Proteomes" id="UP000734854">
    <property type="component" value="Unassembled WGS sequence"/>
</dbReference>
<feature type="region of interest" description="Disordered" evidence="1">
    <location>
        <begin position="389"/>
        <end position="408"/>
    </location>
</feature>
<dbReference type="PANTHER" id="PTHR31407:SF7">
    <property type="entry name" value="PSBP DOMAIN-CONTAINING PROTEIN 5, CHLOROPLASTIC"/>
    <property type="match status" value="1"/>
</dbReference>
<dbReference type="GO" id="GO:0005509">
    <property type="term" value="F:calcium ion binding"/>
    <property type="evidence" value="ECO:0007669"/>
    <property type="project" value="InterPro"/>
</dbReference>
<name>A0A8J5HIU5_ZINOF</name>
<dbReference type="GO" id="GO:0009654">
    <property type="term" value="C:photosystem II oxygen evolving complex"/>
    <property type="evidence" value="ECO:0007669"/>
    <property type="project" value="InterPro"/>
</dbReference>
<organism evidence="3 4">
    <name type="scientific">Zingiber officinale</name>
    <name type="common">Ginger</name>
    <name type="synonym">Amomum zingiber</name>
    <dbReference type="NCBI Taxonomy" id="94328"/>
    <lineage>
        <taxon>Eukaryota</taxon>
        <taxon>Viridiplantae</taxon>
        <taxon>Streptophyta</taxon>
        <taxon>Embryophyta</taxon>
        <taxon>Tracheophyta</taxon>
        <taxon>Spermatophyta</taxon>
        <taxon>Magnoliopsida</taxon>
        <taxon>Liliopsida</taxon>
        <taxon>Zingiberales</taxon>
        <taxon>Zingiberaceae</taxon>
        <taxon>Zingiber</taxon>
    </lineage>
</organism>
<dbReference type="PANTHER" id="PTHR31407">
    <property type="match status" value="1"/>
</dbReference>
<feature type="compositionally biased region" description="Basic and acidic residues" evidence="1">
    <location>
        <begin position="334"/>
        <end position="357"/>
    </location>
</feature>
<evidence type="ECO:0000259" key="2">
    <source>
        <dbReference type="Pfam" id="PF01789"/>
    </source>
</evidence>
<keyword evidence="4" id="KW-1185">Reference proteome</keyword>
<evidence type="ECO:0000256" key="1">
    <source>
        <dbReference type="SAM" id="MobiDB-lite"/>
    </source>
</evidence>
<dbReference type="SUPFAM" id="SSF55724">
    <property type="entry name" value="Mog1p/PsbP-like"/>
    <property type="match status" value="1"/>
</dbReference>